<feature type="region of interest" description="Disordered" evidence="1">
    <location>
        <begin position="733"/>
        <end position="753"/>
    </location>
</feature>
<evidence type="ECO:0008006" key="4">
    <source>
        <dbReference type="Google" id="ProtNLM"/>
    </source>
</evidence>
<dbReference type="EMBL" id="MU253762">
    <property type="protein sequence ID" value="KAG9247825.1"/>
    <property type="molecule type" value="Genomic_DNA"/>
</dbReference>
<name>A0A9P7Z9H3_9HELO</name>
<comment type="caution">
    <text evidence="2">The sequence shown here is derived from an EMBL/GenBank/DDBJ whole genome shotgun (WGS) entry which is preliminary data.</text>
</comment>
<accession>A0A9P7Z9H3</accession>
<evidence type="ECO:0000256" key="1">
    <source>
        <dbReference type="SAM" id="MobiDB-lite"/>
    </source>
</evidence>
<evidence type="ECO:0000313" key="3">
    <source>
        <dbReference type="Proteomes" id="UP000887226"/>
    </source>
</evidence>
<organism evidence="2 3">
    <name type="scientific">Calycina marina</name>
    <dbReference type="NCBI Taxonomy" id="1763456"/>
    <lineage>
        <taxon>Eukaryota</taxon>
        <taxon>Fungi</taxon>
        <taxon>Dikarya</taxon>
        <taxon>Ascomycota</taxon>
        <taxon>Pezizomycotina</taxon>
        <taxon>Leotiomycetes</taxon>
        <taxon>Helotiales</taxon>
        <taxon>Pezizellaceae</taxon>
        <taxon>Calycina</taxon>
    </lineage>
</organism>
<protein>
    <recommendedName>
        <fullName evidence="4">F-box domain-containing protein</fullName>
    </recommendedName>
</protein>
<proteinExistence type="predicted"/>
<sequence>MVDFFMAVTEDNLGAPDAGVDICGDDIFVADYLQESVSEDYSDPGYDSDAEDDIHVATTEADLDLEAPDAEDDSYGTFSARSHTNIPAEVTIVVVWPADPHRIPAEVYQLICSYLPHSSVLAMRLVNKAFEVYVTPYLYRQVVVPFKSELYGIISEEGEESAQGVMLQDVGMRVFEGYGQHIRKFAMSFEYDQFRFIKPPTKSEQEAIVSFWGIYRWPHQNYNRYKQLEGLELQADETRSMSTALRCINSALELGLSIDGGLGYMAGPDVNILVEPRGVINEVFGSRFEPESSCMHSYPAIDLIAPAATDSEFSMREKMLKEKGYEGEELESAIRIMQQTETFNTVESNDHLVLVAKFQREYDEARQSRRRPLGLGNDAINSTSLLEGEYEDKEKEKQYLVKPNHLSKEQREVLLETAWAQRAFVQSYTLAITDNPSVFQNIKTLTIARLPDYFLQDLNREAFWDCLEDLEKLHLAVIPSWREVSKLPTSYVQDSPAVPSHAIAAAFEVLKKQISHRDNIKTLHFEWLSGGEDATGIFNRNKHVMPAPVVIDAGHMLNTVNLPSVSQGTLLGLPHVKHLTLKNCYLSPHVMKLFLGGFARPSRSALETLVFKSVSLTAPVPADTTPMPPIPPPVVPAGLPAANVPAPAQPVAPPAHFAAAPAGPIPGGALHIGAAGAVHGWPGHAIPFIVLNAPPHANAAQAQQQLQQLQQHQAFMQQAMLLQIGAPLAAMNPNSFHNANDDQGDDDSEPWEPPFQERYARRGGSWVDIVETFTPSHYKSLNFRGEQKEDANAQYSKLNPSLIRSLRTLTFDSCGYVAKIPLDFNQDAVDPPADNNEPRFDLRRTTDTHNRMKQFANHMMSTSDVYFGTVMNFMNPIEQWQLTNGYFFELGWDSNSDRAKDASQDGVMYPGQGRFTGSIKHDDYL</sequence>
<evidence type="ECO:0000313" key="2">
    <source>
        <dbReference type="EMBL" id="KAG9247825.1"/>
    </source>
</evidence>
<gene>
    <name evidence="2" type="ORF">BJ878DRAFT_128899</name>
</gene>
<dbReference type="Proteomes" id="UP000887226">
    <property type="component" value="Unassembled WGS sequence"/>
</dbReference>
<dbReference type="OrthoDB" id="4194555at2759"/>
<keyword evidence="3" id="KW-1185">Reference proteome</keyword>
<reference evidence="2" key="1">
    <citation type="journal article" date="2021" name="IMA Fungus">
        <title>Genomic characterization of three marine fungi, including Emericellopsis atlantica sp. nov. with signatures of a generalist lifestyle and marine biomass degradation.</title>
        <authorList>
            <person name="Hagestad O.C."/>
            <person name="Hou L."/>
            <person name="Andersen J.H."/>
            <person name="Hansen E.H."/>
            <person name="Altermark B."/>
            <person name="Li C."/>
            <person name="Kuhnert E."/>
            <person name="Cox R.J."/>
            <person name="Crous P.W."/>
            <person name="Spatafora J.W."/>
            <person name="Lail K."/>
            <person name="Amirebrahimi M."/>
            <person name="Lipzen A."/>
            <person name="Pangilinan J."/>
            <person name="Andreopoulos W."/>
            <person name="Hayes R.D."/>
            <person name="Ng V."/>
            <person name="Grigoriev I.V."/>
            <person name="Jackson S.A."/>
            <person name="Sutton T.D.S."/>
            <person name="Dobson A.D.W."/>
            <person name="Rama T."/>
        </authorList>
    </citation>
    <scope>NUCLEOTIDE SEQUENCE</scope>
    <source>
        <strain evidence="2">TRa3180A</strain>
    </source>
</reference>
<dbReference type="AlphaFoldDB" id="A0A9P7Z9H3"/>